<evidence type="ECO:0000256" key="1">
    <source>
        <dbReference type="ARBA" id="ARBA00009156"/>
    </source>
</evidence>
<dbReference type="GO" id="GO:0004856">
    <property type="term" value="F:D-xylulokinase activity"/>
    <property type="evidence" value="ECO:0007669"/>
    <property type="project" value="TreeGrafter"/>
</dbReference>
<dbReference type="Proteomes" id="UP000298663">
    <property type="component" value="Unassembled WGS sequence"/>
</dbReference>
<evidence type="ECO:0000256" key="2">
    <source>
        <dbReference type="ARBA" id="ARBA00022679"/>
    </source>
</evidence>
<dbReference type="PANTHER" id="PTHR10196">
    <property type="entry name" value="SUGAR KINASE"/>
    <property type="match status" value="1"/>
</dbReference>
<proteinExistence type="inferred from homology"/>
<dbReference type="Pfam" id="PF02782">
    <property type="entry name" value="FGGY_C"/>
    <property type="match status" value="1"/>
</dbReference>
<organism evidence="5 6">
    <name type="scientific">Steinernema carpocapsae</name>
    <name type="common">Entomopathogenic nematode</name>
    <dbReference type="NCBI Taxonomy" id="34508"/>
    <lineage>
        <taxon>Eukaryota</taxon>
        <taxon>Metazoa</taxon>
        <taxon>Ecdysozoa</taxon>
        <taxon>Nematoda</taxon>
        <taxon>Chromadorea</taxon>
        <taxon>Rhabditida</taxon>
        <taxon>Tylenchina</taxon>
        <taxon>Panagrolaimomorpha</taxon>
        <taxon>Strongyloidoidea</taxon>
        <taxon>Steinernematidae</taxon>
        <taxon>Steinernema</taxon>
    </lineage>
</organism>
<dbReference type="SUPFAM" id="SSF53067">
    <property type="entry name" value="Actin-like ATPase domain"/>
    <property type="match status" value="1"/>
</dbReference>
<sequence>MGLHPGDMGISLGTSDTVFLTLDQFDCCLEGHIFISPTDPEKFMGMLCFKNGSLVRDRMRGSLTWEEVSQHLKKTSPGNNGNIGFYFDKHEILPNVPAGVYRFGASGTEVKKFDPATEIRAVWEHQCLGKRFYAEKLGFKSREGRLILTGGASNNSDIQQMLADVFDKDVLVCDTREAAALGGAVRAIKAPCRIRTGDLLIRRSDALSTRPMGHCEGVAARG</sequence>
<dbReference type="OrthoDB" id="5778847at2759"/>
<dbReference type="STRING" id="34508.A0A4U5M5U9"/>
<evidence type="ECO:0000256" key="3">
    <source>
        <dbReference type="ARBA" id="ARBA00022777"/>
    </source>
</evidence>
<gene>
    <name evidence="5" type="ORF">L596_024800</name>
</gene>
<protein>
    <recommendedName>
        <fullName evidence="4">Carbohydrate kinase FGGY C-terminal domain-containing protein</fullName>
    </recommendedName>
</protein>
<keyword evidence="2" id="KW-0808">Transferase</keyword>
<name>A0A4U5M5U9_STECR</name>
<evidence type="ECO:0000259" key="4">
    <source>
        <dbReference type="Pfam" id="PF02782"/>
    </source>
</evidence>
<comment type="similarity">
    <text evidence="1">Belongs to the FGGY kinase family.</text>
</comment>
<comment type="caution">
    <text evidence="5">The sequence shown here is derived from an EMBL/GenBank/DDBJ whole genome shotgun (WGS) entry which is preliminary data.</text>
</comment>
<keyword evidence="6" id="KW-1185">Reference proteome</keyword>
<dbReference type="EMBL" id="AZBU02000009">
    <property type="protein sequence ID" value="TKR64230.1"/>
    <property type="molecule type" value="Genomic_DNA"/>
</dbReference>
<dbReference type="AlphaFoldDB" id="A0A4U5M5U9"/>
<dbReference type="Gene3D" id="3.30.420.40">
    <property type="match status" value="1"/>
</dbReference>
<reference evidence="5 6" key="2">
    <citation type="journal article" date="2019" name="G3 (Bethesda)">
        <title>Hybrid Assembly of the Genome of the Entomopathogenic Nematode Steinernema carpocapsae Identifies the X-Chromosome.</title>
        <authorList>
            <person name="Serra L."/>
            <person name="Macchietto M."/>
            <person name="Macias-Munoz A."/>
            <person name="McGill C.J."/>
            <person name="Rodriguez I.M."/>
            <person name="Rodriguez B."/>
            <person name="Murad R."/>
            <person name="Mortazavi A."/>
        </authorList>
    </citation>
    <scope>NUCLEOTIDE SEQUENCE [LARGE SCALE GENOMIC DNA]</scope>
    <source>
        <strain evidence="5 6">ALL</strain>
    </source>
</reference>
<evidence type="ECO:0000313" key="6">
    <source>
        <dbReference type="Proteomes" id="UP000298663"/>
    </source>
</evidence>
<dbReference type="InterPro" id="IPR018485">
    <property type="entry name" value="FGGY_C"/>
</dbReference>
<reference evidence="5 6" key="1">
    <citation type="journal article" date="2015" name="Genome Biol.">
        <title>Comparative genomics of Steinernema reveals deeply conserved gene regulatory networks.</title>
        <authorList>
            <person name="Dillman A.R."/>
            <person name="Macchietto M."/>
            <person name="Porter C.F."/>
            <person name="Rogers A."/>
            <person name="Williams B."/>
            <person name="Antoshechkin I."/>
            <person name="Lee M.M."/>
            <person name="Goodwin Z."/>
            <person name="Lu X."/>
            <person name="Lewis E.E."/>
            <person name="Goodrich-Blair H."/>
            <person name="Stock S.P."/>
            <person name="Adams B.J."/>
            <person name="Sternberg P.W."/>
            <person name="Mortazavi A."/>
        </authorList>
    </citation>
    <scope>NUCLEOTIDE SEQUENCE [LARGE SCALE GENOMIC DNA]</scope>
    <source>
        <strain evidence="5 6">ALL</strain>
    </source>
</reference>
<dbReference type="GO" id="GO:0005829">
    <property type="term" value="C:cytosol"/>
    <property type="evidence" value="ECO:0007669"/>
    <property type="project" value="TreeGrafter"/>
</dbReference>
<dbReference type="PANTHER" id="PTHR10196:SF57">
    <property type="entry name" value="XYLULOSE KINASE"/>
    <property type="match status" value="1"/>
</dbReference>
<accession>A0A4U5M5U9</accession>
<feature type="domain" description="Carbohydrate kinase FGGY C-terminal" evidence="4">
    <location>
        <begin position="10"/>
        <end position="188"/>
    </location>
</feature>
<dbReference type="InterPro" id="IPR043129">
    <property type="entry name" value="ATPase_NBD"/>
</dbReference>
<dbReference type="GO" id="GO:0005997">
    <property type="term" value="P:xylulose metabolic process"/>
    <property type="evidence" value="ECO:0007669"/>
    <property type="project" value="TreeGrafter"/>
</dbReference>
<evidence type="ECO:0000313" key="5">
    <source>
        <dbReference type="EMBL" id="TKR64230.1"/>
    </source>
</evidence>
<keyword evidence="3" id="KW-0418">Kinase</keyword>